<organism evidence="5 6">
    <name type="scientific">Cohnella cholangitidis</name>
    <dbReference type="NCBI Taxonomy" id="2598458"/>
    <lineage>
        <taxon>Bacteria</taxon>
        <taxon>Bacillati</taxon>
        <taxon>Bacillota</taxon>
        <taxon>Bacilli</taxon>
        <taxon>Bacillales</taxon>
        <taxon>Paenibacillaceae</taxon>
        <taxon>Cohnella</taxon>
    </lineage>
</organism>
<dbReference type="KEGG" id="cchl:FPL14_24110"/>
<dbReference type="InterPro" id="IPR003313">
    <property type="entry name" value="AraC-bd"/>
</dbReference>
<keyword evidence="3" id="KW-0804">Transcription</keyword>
<evidence type="ECO:0000256" key="2">
    <source>
        <dbReference type="ARBA" id="ARBA00023125"/>
    </source>
</evidence>
<dbReference type="Proteomes" id="UP000515679">
    <property type="component" value="Chromosome"/>
</dbReference>
<evidence type="ECO:0000256" key="1">
    <source>
        <dbReference type="ARBA" id="ARBA00023015"/>
    </source>
</evidence>
<dbReference type="SUPFAM" id="SSF51215">
    <property type="entry name" value="Regulatory protein AraC"/>
    <property type="match status" value="1"/>
</dbReference>
<evidence type="ECO:0000256" key="3">
    <source>
        <dbReference type="ARBA" id="ARBA00023163"/>
    </source>
</evidence>
<gene>
    <name evidence="5" type="ORF">FPL14_24110</name>
</gene>
<reference evidence="5 6" key="1">
    <citation type="submission" date="2019-07" db="EMBL/GenBank/DDBJ databases">
        <authorList>
            <person name="Kim J.K."/>
            <person name="Cheong H.-M."/>
            <person name="Choi Y."/>
            <person name="Hwang K.J."/>
            <person name="Lee S."/>
            <person name="Choi C."/>
        </authorList>
    </citation>
    <scope>NUCLEOTIDE SEQUENCE [LARGE SCALE GENOMIC DNA]</scope>
    <source>
        <strain evidence="5 6">KS 22</strain>
    </source>
</reference>
<dbReference type="InterPro" id="IPR037923">
    <property type="entry name" value="HTH-like"/>
</dbReference>
<dbReference type="AlphaFoldDB" id="A0A7G5C3X9"/>
<evidence type="ECO:0000313" key="6">
    <source>
        <dbReference type="Proteomes" id="UP000515679"/>
    </source>
</evidence>
<dbReference type="PROSITE" id="PS01124">
    <property type="entry name" value="HTH_ARAC_FAMILY_2"/>
    <property type="match status" value="1"/>
</dbReference>
<name>A0A7G5C3X9_9BACL</name>
<dbReference type="Gene3D" id="1.10.10.60">
    <property type="entry name" value="Homeodomain-like"/>
    <property type="match status" value="2"/>
</dbReference>
<dbReference type="PROSITE" id="PS00041">
    <property type="entry name" value="HTH_ARAC_FAMILY_1"/>
    <property type="match status" value="1"/>
</dbReference>
<keyword evidence="6" id="KW-1185">Reference proteome</keyword>
<feature type="domain" description="HTH araC/xylS-type" evidence="4">
    <location>
        <begin position="189"/>
        <end position="287"/>
    </location>
</feature>
<dbReference type="RefSeq" id="WP_182300148.1">
    <property type="nucleotide sequence ID" value="NZ_CP041969.1"/>
</dbReference>
<dbReference type="PANTHER" id="PTHR43280">
    <property type="entry name" value="ARAC-FAMILY TRANSCRIPTIONAL REGULATOR"/>
    <property type="match status" value="1"/>
</dbReference>
<dbReference type="Gene3D" id="2.60.120.280">
    <property type="entry name" value="Regulatory protein AraC"/>
    <property type="match status" value="1"/>
</dbReference>
<dbReference type="GO" id="GO:0003700">
    <property type="term" value="F:DNA-binding transcription factor activity"/>
    <property type="evidence" value="ECO:0007669"/>
    <property type="project" value="InterPro"/>
</dbReference>
<proteinExistence type="predicted"/>
<dbReference type="GO" id="GO:0043565">
    <property type="term" value="F:sequence-specific DNA binding"/>
    <property type="evidence" value="ECO:0007669"/>
    <property type="project" value="InterPro"/>
</dbReference>
<keyword evidence="2" id="KW-0238">DNA-binding</keyword>
<keyword evidence="1" id="KW-0805">Transcription regulation</keyword>
<evidence type="ECO:0000259" key="4">
    <source>
        <dbReference type="PROSITE" id="PS01124"/>
    </source>
</evidence>
<protein>
    <submittedName>
        <fullName evidence="5">Helix-turn-helix domain-containing protein</fullName>
    </submittedName>
</protein>
<evidence type="ECO:0000313" key="5">
    <source>
        <dbReference type="EMBL" id="QMV43913.1"/>
    </source>
</evidence>
<dbReference type="SUPFAM" id="SSF46689">
    <property type="entry name" value="Homeodomain-like"/>
    <property type="match status" value="2"/>
</dbReference>
<accession>A0A7G5C3X9</accession>
<dbReference type="InterPro" id="IPR009057">
    <property type="entry name" value="Homeodomain-like_sf"/>
</dbReference>
<dbReference type="Pfam" id="PF12833">
    <property type="entry name" value="HTH_18"/>
    <property type="match status" value="1"/>
</dbReference>
<sequence length="299" mass="34337">MTAPYSVIHDLFRPDSVHLLHTPNMAASMLPLRIFACGHYYCLNGYRVERQGLDNRLMVLTLAGKGQITYRGVTHPLARGQVFLIDCNEKQQYESVGDYWEIQWVRFEENTGVDYEFLINAGRFQPIALQRLGYVETRLRAILQQANHHAPAADLIMAEALCGILTAMYEDKHVNDTLKLSSSAAKAISETVIDMERHFAEDISIKELARKIHMTTYAFIRLFKRQTGLTPYEYILKARITKARIMLEQTDLSVTEISEQVGFRNANNFIRKFKMLANTTPLQYRRLNGSLYVRDAGDH</sequence>
<dbReference type="PANTHER" id="PTHR43280:SF28">
    <property type="entry name" value="HTH-TYPE TRANSCRIPTIONAL ACTIVATOR RHAS"/>
    <property type="match status" value="1"/>
</dbReference>
<dbReference type="Pfam" id="PF02311">
    <property type="entry name" value="AraC_binding"/>
    <property type="match status" value="1"/>
</dbReference>
<dbReference type="SMART" id="SM00342">
    <property type="entry name" value="HTH_ARAC"/>
    <property type="match status" value="1"/>
</dbReference>
<dbReference type="InterPro" id="IPR018062">
    <property type="entry name" value="HTH_AraC-typ_CS"/>
</dbReference>
<dbReference type="InterPro" id="IPR018060">
    <property type="entry name" value="HTH_AraC"/>
</dbReference>
<dbReference type="EMBL" id="CP041969">
    <property type="protein sequence ID" value="QMV43913.1"/>
    <property type="molecule type" value="Genomic_DNA"/>
</dbReference>